<dbReference type="CDD" id="cd01949">
    <property type="entry name" value="GGDEF"/>
    <property type="match status" value="1"/>
</dbReference>
<dbReference type="Pfam" id="PF00990">
    <property type="entry name" value="GGDEF"/>
    <property type="match status" value="1"/>
</dbReference>
<dbReference type="PANTHER" id="PTHR45138">
    <property type="entry name" value="REGULATORY COMPONENTS OF SENSORY TRANSDUCTION SYSTEM"/>
    <property type="match status" value="1"/>
</dbReference>
<evidence type="ECO:0000256" key="2">
    <source>
        <dbReference type="ARBA" id="ARBA00034247"/>
    </source>
</evidence>
<dbReference type="Gene3D" id="3.30.70.270">
    <property type="match status" value="1"/>
</dbReference>
<dbReference type="GO" id="GO:0052621">
    <property type="term" value="F:diguanylate cyclase activity"/>
    <property type="evidence" value="ECO:0007669"/>
    <property type="project" value="UniProtKB-EC"/>
</dbReference>
<accession>A0A1H5I9K7</accession>
<dbReference type="SUPFAM" id="SSF55073">
    <property type="entry name" value="Nucleotide cyclase"/>
    <property type="match status" value="1"/>
</dbReference>
<comment type="catalytic activity">
    <reaction evidence="2">
        <text>2 GTP = 3',3'-c-di-GMP + 2 diphosphate</text>
        <dbReference type="Rhea" id="RHEA:24898"/>
        <dbReference type="ChEBI" id="CHEBI:33019"/>
        <dbReference type="ChEBI" id="CHEBI:37565"/>
        <dbReference type="ChEBI" id="CHEBI:58805"/>
        <dbReference type="EC" id="2.7.7.65"/>
    </reaction>
</comment>
<gene>
    <name evidence="4" type="ORF">SAMN05444171_7204</name>
</gene>
<dbReference type="FunFam" id="3.30.70.270:FF:000001">
    <property type="entry name" value="Diguanylate cyclase domain protein"/>
    <property type="match status" value="1"/>
</dbReference>
<dbReference type="InterPro" id="IPR000160">
    <property type="entry name" value="GGDEF_dom"/>
</dbReference>
<dbReference type="AlphaFoldDB" id="A0A1H5I9K7"/>
<dbReference type="NCBIfam" id="TIGR00254">
    <property type="entry name" value="GGDEF"/>
    <property type="match status" value="1"/>
</dbReference>
<dbReference type="GO" id="GO:0005886">
    <property type="term" value="C:plasma membrane"/>
    <property type="evidence" value="ECO:0007669"/>
    <property type="project" value="TreeGrafter"/>
</dbReference>
<proteinExistence type="predicted"/>
<organism evidence="4 5">
    <name type="scientific">Bradyrhizobium lablabi</name>
    <dbReference type="NCBI Taxonomy" id="722472"/>
    <lineage>
        <taxon>Bacteria</taxon>
        <taxon>Pseudomonadati</taxon>
        <taxon>Pseudomonadota</taxon>
        <taxon>Alphaproteobacteria</taxon>
        <taxon>Hyphomicrobiales</taxon>
        <taxon>Nitrobacteraceae</taxon>
        <taxon>Bradyrhizobium</taxon>
    </lineage>
</organism>
<dbReference type="EC" id="2.7.7.65" evidence="1"/>
<evidence type="ECO:0000313" key="4">
    <source>
        <dbReference type="EMBL" id="SEE36913.1"/>
    </source>
</evidence>
<sequence>MFTRYSFSPANFAALILVIAAGQRAALLGIGDGSVVKLLDEHERTMAFAEVALGQIKSLRQTAVPRNYEIWYVYATGYNAALNKIINETLARNGKLSESDLEQIYETYLSHIKTSDRIDKVGARVIGEIDDVMTLITEALGMSATYDASLTGATQKLSAAQQPDQIKAVVEQLVKSTQEMRETNKALETRLLLSKTEISNLQHSLEAIRAESLTDPLTGLGNRKYFDRSIDMAVQTALASGEPLSLLMFDIDHFKSFNDSYGHLTGDQVLRLVGMSLKQTIKGQDITARYGGEEFAVVLPNTALRQALTVADHIRRAVMAKELKKKSTGEILGRVTISVGVSMLKPGDDTDSLIERADACLYAAKRNGRNRVICEVDPEYAAETRSQVA</sequence>
<dbReference type="GO" id="GO:1902201">
    <property type="term" value="P:negative regulation of bacterial-type flagellum-dependent cell motility"/>
    <property type="evidence" value="ECO:0007669"/>
    <property type="project" value="TreeGrafter"/>
</dbReference>
<dbReference type="InterPro" id="IPR043128">
    <property type="entry name" value="Rev_trsase/Diguanyl_cyclase"/>
</dbReference>
<evidence type="ECO:0000256" key="1">
    <source>
        <dbReference type="ARBA" id="ARBA00012528"/>
    </source>
</evidence>
<dbReference type="InterPro" id="IPR029787">
    <property type="entry name" value="Nucleotide_cyclase"/>
</dbReference>
<dbReference type="PANTHER" id="PTHR45138:SF9">
    <property type="entry name" value="DIGUANYLATE CYCLASE DGCM-RELATED"/>
    <property type="match status" value="1"/>
</dbReference>
<dbReference type="Proteomes" id="UP000183208">
    <property type="component" value="Unassembled WGS sequence"/>
</dbReference>
<dbReference type="EMBL" id="FNTI01000001">
    <property type="protein sequence ID" value="SEE36913.1"/>
    <property type="molecule type" value="Genomic_DNA"/>
</dbReference>
<evidence type="ECO:0000313" key="5">
    <source>
        <dbReference type="Proteomes" id="UP000183208"/>
    </source>
</evidence>
<dbReference type="SMART" id="SM00267">
    <property type="entry name" value="GGDEF"/>
    <property type="match status" value="1"/>
</dbReference>
<dbReference type="PROSITE" id="PS50887">
    <property type="entry name" value="GGDEF"/>
    <property type="match status" value="1"/>
</dbReference>
<dbReference type="GO" id="GO:0043709">
    <property type="term" value="P:cell adhesion involved in single-species biofilm formation"/>
    <property type="evidence" value="ECO:0007669"/>
    <property type="project" value="TreeGrafter"/>
</dbReference>
<dbReference type="InterPro" id="IPR050469">
    <property type="entry name" value="Diguanylate_Cyclase"/>
</dbReference>
<evidence type="ECO:0000259" key="3">
    <source>
        <dbReference type="PROSITE" id="PS50887"/>
    </source>
</evidence>
<feature type="domain" description="GGDEF" evidence="3">
    <location>
        <begin position="242"/>
        <end position="377"/>
    </location>
</feature>
<protein>
    <recommendedName>
        <fullName evidence="1">diguanylate cyclase</fullName>
        <ecNumber evidence="1">2.7.7.65</ecNumber>
    </recommendedName>
</protein>
<name>A0A1H5I9K7_9BRAD</name>
<reference evidence="4 5" key="1">
    <citation type="submission" date="2016-10" db="EMBL/GenBank/DDBJ databases">
        <authorList>
            <person name="de Groot N.N."/>
        </authorList>
    </citation>
    <scope>NUCLEOTIDE SEQUENCE [LARGE SCALE GENOMIC DNA]</scope>
    <source>
        <strain evidence="4 5">GAS522</strain>
    </source>
</reference>